<dbReference type="PIRSF" id="PIRSF036612">
    <property type="entry name" value="ABC_ATP_LytTR"/>
    <property type="match status" value="1"/>
</dbReference>
<dbReference type="PROSITE" id="PS50893">
    <property type="entry name" value="ABC_TRANSPORTER_2"/>
    <property type="match status" value="1"/>
</dbReference>
<dbReference type="InterPro" id="IPR027417">
    <property type="entry name" value="P-loop_NTPase"/>
</dbReference>
<dbReference type="GO" id="GO:0016887">
    <property type="term" value="F:ATP hydrolysis activity"/>
    <property type="evidence" value="ECO:0007669"/>
    <property type="project" value="InterPro"/>
</dbReference>
<dbReference type="Gene3D" id="3.40.50.300">
    <property type="entry name" value="P-loop containing nucleotide triphosphate hydrolases"/>
    <property type="match status" value="1"/>
</dbReference>
<evidence type="ECO:0000313" key="3">
    <source>
        <dbReference type="EMBL" id="NNU74424.1"/>
    </source>
</evidence>
<accession>A0A7Y3SS96</accession>
<dbReference type="PROSITE" id="PS50930">
    <property type="entry name" value="HTH_LYTTR"/>
    <property type="match status" value="1"/>
</dbReference>
<keyword evidence="3" id="KW-0547">Nucleotide-binding</keyword>
<dbReference type="InterPro" id="IPR012046">
    <property type="entry name" value="LytTR_ABC"/>
</dbReference>
<feature type="domain" description="HTH LytTR-type" evidence="2">
    <location>
        <begin position="244"/>
        <end position="350"/>
    </location>
</feature>
<dbReference type="EMBL" id="JABEYB010000001">
    <property type="protein sequence ID" value="NNU74424.1"/>
    <property type="molecule type" value="Genomic_DNA"/>
</dbReference>
<proteinExistence type="predicted"/>
<comment type="caution">
    <text evidence="3">The sequence shown here is derived from an EMBL/GenBank/DDBJ whole genome shotgun (WGS) entry which is preliminary data.</text>
</comment>
<evidence type="ECO:0000259" key="2">
    <source>
        <dbReference type="PROSITE" id="PS50930"/>
    </source>
</evidence>
<dbReference type="PANTHER" id="PTHR43038">
    <property type="entry name" value="ATP-BINDING CASSETTE, SUB-FAMILY H, MEMBER 1"/>
    <property type="match status" value="1"/>
</dbReference>
<organism evidence="3 4">
    <name type="scientific">Clostridium estertheticum</name>
    <dbReference type="NCBI Taxonomy" id="238834"/>
    <lineage>
        <taxon>Bacteria</taxon>
        <taxon>Bacillati</taxon>
        <taxon>Bacillota</taxon>
        <taxon>Clostridia</taxon>
        <taxon>Eubacteriales</taxon>
        <taxon>Clostridiaceae</taxon>
        <taxon>Clostridium</taxon>
    </lineage>
</organism>
<sequence length="350" mass="39781">MFKIKGLYKEKKNNILKGIDINIDKGNSVSIECSNEISDLLVNLILGKEIPGKGEIFIDGIKNSEYIKKNMASIGVVLREDALYENMTIESYMKFFADIFGNKVDYKEILMGLALLDIANTKISKLSYSQKRRVSFARERLKQPKLLIFQEPILNMDLDGAISIIENIDDLCSSGTAVLITSVLFKDTIMIGEKAYRLDAGGLVSLGNSREEYGCQKEEVHKVVDGIPIEKLVSTNEVYKIEKIPVKIDDKILLFDPIEIDYIESDKGISNIYISGEKFPCTISLTDLEERLKYFGFFRCHRSYIVNLQRVREIITWTRNSYSLSLDDKIKSSVPLSKGRLDELKTILKL</sequence>
<protein>
    <submittedName>
        <fullName evidence="3">ATP-binding cassette domain-containing protein</fullName>
    </submittedName>
</protein>
<dbReference type="SUPFAM" id="SSF52540">
    <property type="entry name" value="P-loop containing nucleoside triphosphate hydrolases"/>
    <property type="match status" value="1"/>
</dbReference>
<dbReference type="Pfam" id="PF00005">
    <property type="entry name" value="ABC_tran"/>
    <property type="match status" value="1"/>
</dbReference>
<name>A0A7Y3SS96_9CLOT</name>
<keyword evidence="3" id="KW-0067">ATP-binding</keyword>
<gene>
    <name evidence="3" type="ORF">HLQ16_00505</name>
</gene>
<reference evidence="3 4" key="1">
    <citation type="submission" date="2020-05" db="EMBL/GenBank/DDBJ databases">
        <title>Complete genome of Clostridium estertheticum subspecies estertheticum, isolated from Vacuum packed lamb meat from New Zealand imported to Switzerland.</title>
        <authorList>
            <person name="Wambui J."/>
            <person name="Stevens M.J.A."/>
            <person name="Stephan R."/>
        </authorList>
    </citation>
    <scope>NUCLEOTIDE SEQUENCE [LARGE SCALE GENOMIC DNA]</scope>
    <source>
        <strain evidence="3 4">CEST001</strain>
    </source>
</reference>
<dbReference type="Proteomes" id="UP000531659">
    <property type="component" value="Unassembled WGS sequence"/>
</dbReference>
<dbReference type="InterPro" id="IPR003439">
    <property type="entry name" value="ABC_transporter-like_ATP-bd"/>
</dbReference>
<dbReference type="SMART" id="SM00850">
    <property type="entry name" value="LytTR"/>
    <property type="match status" value="1"/>
</dbReference>
<feature type="domain" description="ABC transporter" evidence="1">
    <location>
        <begin position="2"/>
        <end position="225"/>
    </location>
</feature>
<dbReference type="RefSeq" id="WP_171295287.1">
    <property type="nucleotide sequence ID" value="NZ_CP087098.1"/>
</dbReference>
<dbReference type="InterPro" id="IPR007492">
    <property type="entry name" value="LytTR_DNA-bd_dom"/>
</dbReference>
<dbReference type="Gene3D" id="2.40.50.1020">
    <property type="entry name" value="LytTr DNA-binding domain"/>
    <property type="match status" value="1"/>
</dbReference>
<dbReference type="AlphaFoldDB" id="A0A7Y3SS96"/>
<dbReference type="GO" id="GO:0005524">
    <property type="term" value="F:ATP binding"/>
    <property type="evidence" value="ECO:0007669"/>
    <property type="project" value="UniProtKB-KW"/>
</dbReference>
<dbReference type="GO" id="GO:0003677">
    <property type="term" value="F:DNA binding"/>
    <property type="evidence" value="ECO:0007669"/>
    <property type="project" value="InterPro"/>
</dbReference>
<dbReference type="Pfam" id="PF04397">
    <property type="entry name" value="LytTR"/>
    <property type="match status" value="1"/>
</dbReference>
<dbReference type="PANTHER" id="PTHR43038:SF3">
    <property type="entry name" value="ABC TRANSPORTER G FAMILY MEMBER 20 ISOFORM X1"/>
    <property type="match status" value="1"/>
</dbReference>
<evidence type="ECO:0000313" key="4">
    <source>
        <dbReference type="Proteomes" id="UP000531659"/>
    </source>
</evidence>
<evidence type="ECO:0000259" key="1">
    <source>
        <dbReference type="PROSITE" id="PS50893"/>
    </source>
</evidence>